<proteinExistence type="predicted"/>
<evidence type="ECO:0000313" key="2">
    <source>
        <dbReference type="EMBL" id="CAA0105095.1"/>
    </source>
</evidence>
<protein>
    <submittedName>
        <fullName evidence="2">Uncharacterized protein</fullName>
    </submittedName>
</protein>
<dbReference type="Proteomes" id="UP000434580">
    <property type="component" value="Unassembled WGS sequence"/>
</dbReference>
<keyword evidence="1" id="KW-0175">Coiled coil</keyword>
<sequence length="81" mass="8998">MPLLITLIACGVTAFMVHGYVSKQFAQKLSDMTARVQAHQDELAMLKDKKSGLQQQCADLEYQLREAKKDLAAASRQLSSE</sequence>
<dbReference type="OrthoDB" id="9875713at2"/>
<dbReference type="EMBL" id="CACSII010000012">
    <property type="protein sequence ID" value="CAA0105095.1"/>
    <property type="molecule type" value="Genomic_DNA"/>
</dbReference>
<gene>
    <name evidence="2" type="ORF">DPBNPPHM_01146</name>
</gene>
<name>A0A5S9PM13_9GAMM</name>
<organism evidence="2 3">
    <name type="scientific">BD1-7 clade bacterium</name>
    <dbReference type="NCBI Taxonomy" id="2029982"/>
    <lineage>
        <taxon>Bacteria</taxon>
        <taxon>Pseudomonadati</taxon>
        <taxon>Pseudomonadota</taxon>
        <taxon>Gammaproteobacteria</taxon>
        <taxon>Cellvibrionales</taxon>
        <taxon>Spongiibacteraceae</taxon>
        <taxon>BD1-7 clade</taxon>
    </lineage>
</organism>
<accession>A0A5S9PM13</accession>
<dbReference type="AlphaFoldDB" id="A0A5S9PM13"/>
<reference evidence="2 3" key="1">
    <citation type="submission" date="2019-11" db="EMBL/GenBank/DDBJ databases">
        <authorList>
            <person name="Holert J."/>
        </authorList>
    </citation>
    <scope>NUCLEOTIDE SEQUENCE [LARGE SCALE GENOMIC DNA]</scope>
    <source>
        <strain evidence="2">BC5_2</strain>
    </source>
</reference>
<feature type="coiled-coil region" evidence="1">
    <location>
        <begin position="29"/>
        <end position="77"/>
    </location>
</feature>
<evidence type="ECO:0000256" key="1">
    <source>
        <dbReference type="SAM" id="Coils"/>
    </source>
</evidence>
<evidence type="ECO:0000313" key="3">
    <source>
        <dbReference type="Proteomes" id="UP000434580"/>
    </source>
</evidence>